<evidence type="ECO:0000313" key="2">
    <source>
        <dbReference type="Proteomes" id="UP000190797"/>
    </source>
</evidence>
<reference evidence="2" key="1">
    <citation type="journal article" date="2017" name="Med. Chem. Commun.">
        <title>Nonomuraea sp. ATCC 55076 harbours the largest actinomycete chromosome to date and the kistamicin biosynthetic gene cluster.</title>
        <authorList>
            <person name="Nazari B."/>
            <person name="Forneris C.C."/>
            <person name="Gibson M.I."/>
            <person name="Moon K."/>
            <person name="Schramma K.R."/>
            <person name="Seyedsayamdost M.R."/>
        </authorList>
    </citation>
    <scope>NUCLEOTIDE SEQUENCE [LARGE SCALE GENOMIC DNA]</scope>
    <source>
        <strain evidence="2">ATCC 55076</strain>
    </source>
</reference>
<dbReference type="Proteomes" id="UP000190797">
    <property type="component" value="Chromosome"/>
</dbReference>
<dbReference type="AlphaFoldDB" id="A0A1V0AC09"/>
<dbReference type="KEGG" id="noa:BKM31_45435"/>
<gene>
    <name evidence="1" type="ORF">BKM31_45435</name>
</gene>
<dbReference type="STRING" id="1909395.BKM31_45435"/>
<organism evidence="1 2">
    <name type="scientific">[Actinomadura] parvosata subsp. kistnae</name>
    <dbReference type="NCBI Taxonomy" id="1909395"/>
    <lineage>
        <taxon>Bacteria</taxon>
        <taxon>Bacillati</taxon>
        <taxon>Actinomycetota</taxon>
        <taxon>Actinomycetes</taxon>
        <taxon>Streptosporangiales</taxon>
        <taxon>Streptosporangiaceae</taxon>
        <taxon>Nonomuraea</taxon>
    </lineage>
</organism>
<keyword evidence="2" id="KW-1185">Reference proteome</keyword>
<dbReference type="EMBL" id="CP017717">
    <property type="protein sequence ID" value="AQZ67754.1"/>
    <property type="molecule type" value="Genomic_DNA"/>
</dbReference>
<protein>
    <submittedName>
        <fullName evidence="1">Uncharacterized protein</fullName>
    </submittedName>
</protein>
<accession>A0A1V0AC09</accession>
<name>A0A1V0AC09_9ACTN</name>
<evidence type="ECO:0000313" key="1">
    <source>
        <dbReference type="EMBL" id="AQZ67754.1"/>
    </source>
</evidence>
<sequence length="80" mass="8629">MPALTSDPLVHVLACHPDPLGDLWDAYQVSMQAQQSQGGDVVGDRPCSVHRCIECIVSVGGDVEEIYAATTEEQCVELPF</sequence>
<proteinExistence type="predicted"/>